<dbReference type="InterPro" id="IPR041617">
    <property type="entry name" value="TPR_MalT"/>
</dbReference>
<dbReference type="InterPro" id="IPR019734">
    <property type="entry name" value="TPR_rpt"/>
</dbReference>
<dbReference type="Pfam" id="PF17874">
    <property type="entry name" value="TPR_MalT"/>
    <property type="match status" value="1"/>
</dbReference>
<dbReference type="InterPro" id="IPR011990">
    <property type="entry name" value="TPR-like_helical_dom_sf"/>
</dbReference>
<evidence type="ECO:0000313" key="3">
    <source>
        <dbReference type="EMBL" id="KKL24703.1"/>
    </source>
</evidence>
<evidence type="ECO:0000259" key="2">
    <source>
        <dbReference type="Pfam" id="PF17874"/>
    </source>
</evidence>
<proteinExistence type="predicted"/>
<dbReference type="SMART" id="SM00028">
    <property type="entry name" value="TPR"/>
    <property type="match status" value="4"/>
</dbReference>
<evidence type="ECO:0000256" key="1">
    <source>
        <dbReference type="SAM" id="MobiDB-lite"/>
    </source>
</evidence>
<dbReference type="SUPFAM" id="SSF48452">
    <property type="entry name" value="TPR-like"/>
    <property type="match status" value="1"/>
</dbReference>
<feature type="region of interest" description="Disordered" evidence="1">
    <location>
        <begin position="415"/>
        <end position="436"/>
    </location>
</feature>
<name>A0A0F9ELH2_9ZZZZ</name>
<accession>A0A0F9ELH2</accession>
<reference evidence="3" key="1">
    <citation type="journal article" date="2015" name="Nature">
        <title>Complex archaea that bridge the gap between prokaryotes and eukaryotes.</title>
        <authorList>
            <person name="Spang A."/>
            <person name="Saw J.H."/>
            <person name="Jorgensen S.L."/>
            <person name="Zaremba-Niedzwiedzka K."/>
            <person name="Martijn J."/>
            <person name="Lind A.E."/>
            <person name="van Eijk R."/>
            <person name="Schleper C."/>
            <person name="Guy L."/>
            <person name="Ettema T.J."/>
        </authorList>
    </citation>
    <scope>NUCLEOTIDE SEQUENCE</scope>
</reference>
<feature type="compositionally biased region" description="Basic and acidic residues" evidence="1">
    <location>
        <begin position="419"/>
        <end position="436"/>
    </location>
</feature>
<dbReference type="PROSITE" id="PS50005">
    <property type="entry name" value="TPR"/>
    <property type="match status" value="1"/>
</dbReference>
<dbReference type="AlphaFoldDB" id="A0A0F9ELH2"/>
<sequence>KKQSVESLLPLARSLLLLGEQYKSFEILETCKELFKTLKEKPKEIKRLDARLARLLGLFSSYKGDSRQALLYNEKALSLAQEIGDKSLIIIMYNNLGEDYRSLGDLNRALEYAERGLVLHEEYYHNANTTNLAYLLSTLISICIDKSDLKEAQNYLQRLEQLNHQEDNKIIDLVYRSCKAEVLKSIPRARNRVMAEDLFRQIVEEEIINLEVWVKAIINLFDLLLAELRITNIVEIVDEIRPVIEKLLEIAEDKHSNWLIVEAYILKAKISLLTFNIKQAKRFLTQAQQIAERFGLNKLAKKISDEYEDLLKKSDLWEKLEETNAPMSTRLDLAKLDEKIEGIFRSKSLLTTQVREEKVAISKETKICLVCRGEVFGFSYACKCGANYCENCARALSNLENVCWACDNPIDYSKPSQPYKEEEEHIKVQEKVKKKK</sequence>
<gene>
    <name evidence="3" type="ORF">LCGC14_2412680</name>
</gene>
<feature type="domain" description="MalT-like TPR region" evidence="2">
    <location>
        <begin position="18"/>
        <end position="293"/>
    </location>
</feature>
<comment type="caution">
    <text evidence="3">The sequence shown here is derived from an EMBL/GenBank/DDBJ whole genome shotgun (WGS) entry which is preliminary data.</text>
</comment>
<dbReference type="Gene3D" id="1.25.40.10">
    <property type="entry name" value="Tetratricopeptide repeat domain"/>
    <property type="match status" value="1"/>
</dbReference>
<feature type="non-terminal residue" evidence="3">
    <location>
        <position position="1"/>
    </location>
</feature>
<protein>
    <recommendedName>
        <fullName evidence="2">MalT-like TPR region domain-containing protein</fullName>
    </recommendedName>
</protein>
<organism evidence="3">
    <name type="scientific">marine sediment metagenome</name>
    <dbReference type="NCBI Taxonomy" id="412755"/>
    <lineage>
        <taxon>unclassified sequences</taxon>
        <taxon>metagenomes</taxon>
        <taxon>ecological metagenomes</taxon>
    </lineage>
</organism>
<dbReference type="EMBL" id="LAZR01036491">
    <property type="protein sequence ID" value="KKL24703.1"/>
    <property type="molecule type" value="Genomic_DNA"/>
</dbReference>